<dbReference type="AlphaFoldDB" id="A0A5E4X450"/>
<gene>
    <name evidence="1" type="ORF">PTE30175_03553</name>
</gene>
<evidence type="ECO:0000313" key="2">
    <source>
        <dbReference type="Proteomes" id="UP000414233"/>
    </source>
</evidence>
<evidence type="ECO:0000313" key="1">
    <source>
        <dbReference type="EMBL" id="VVE31018.1"/>
    </source>
</evidence>
<sequence>MLETVSYKVAAERGERSLDALAGSIRRYYTLAKEAAAKSNLAIESYCEVSEIKKEYCYKTVEEARSH</sequence>
<accession>A0A5E4X450</accession>
<reference evidence="1 2" key="1">
    <citation type="submission" date="2019-08" db="EMBL/GenBank/DDBJ databases">
        <authorList>
            <person name="Peeters C."/>
        </authorList>
    </citation>
    <scope>NUCLEOTIDE SEQUENCE [LARGE SCALE GENOMIC DNA]</scope>
    <source>
        <strain evidence="1 2">LMG 30175</strain>
    </source>
</reference>
<keyword evidence="2" id="KW-1185">Reference proteome</keyword>
<name>A0A5E4X450_9BURK</name>
<dbReference type="Proteomes" id="UP000414233">
    <property type="component" value="Unassembled WGS sequence"/>
</dbReference>
<organism evidence="1 2">
    <name type="scientific">Pandoraea terrae</name>
    <dbReference type="NCBI Taxonomy" id="1537710"/>
    <lineage>
        <taxon>Bacteria</taxon>
        <taxon>Pseudomonadati</taxon>
        <taxon>Pseudomonadota</taxon>
        <taxon>Betaproteobacteria</taxon>
        <taxon>Burkholderiales</taxon>
        <taxon>Burkholderiaceae</taxon>
        <taxon>Pandoraea</taxon>
    </lineage>
</organism>
<proteinExistence type="predicted"/>
<dbReference type="EMBL" id="CABPRZ010000015">
    <property type="protein sequence ID" value="VVE31018.1"/>
    <property type="molecule type" value="Genomic_DNA"/>
</dbReference>
<protein>
    <submittedName>
        <fullName evidence="1">Uncharacterized protein</fullName>
    </submittedName>
</protein>